<evidence type="ECO:0000313" key="10">
    <source>
        <dbReference type="EMBL" id="KAL3772187.1"/>
    </source>
</evidence>
<keyword evidence="4 8" id="KW-1133">Transmembrane helix</keyword>
<evidence type="ECO:0000256" key="1">
    <source>
        <dbReference type="ARBA" id="ARBA00004141"/>
    </source>
</evidence>
<keyword evidence="2 8" id="KW-0812">Transmembrane</keyword>
<dbReference type="EMBL" id="JALLPJ020001272">
    <property type="protein sequence ID" value="KAL3772187.1"/>
    <property type="molecule type" value="Genomic_DNA"/>
</dbReference>
<dbReference type="PANTHER" id="PTHR24153">
    <property type="entry name" value="ESPIN"/>
    <property type="match status" value="1"/>
</dbReference>
<name>A0ABD3N8D8_9STRA</name>
<dbReference type="SUPFAM" id="SSF48403">
    <property type="entry name" value="Ankyrin repeat"/>
    <property type="match status" value="1"/>
</dbReference>
<feature type="transmembrane region" description="Helical" evidence="8">
    <location>
        <begin position="536"/>
        <end position="555"/>
    </location>
</feature>
<dbReference type="Gene3D" id="1.25.40.20">
    <property type="entry name" value="Ankyrin repeat-containing domain"/>
    <property type="match status" value="1"/>
</dbReference>
<gene>
    <name evidence="10" type="ORF">ACHAWO_012125</name>
</gene>
<evidence type="ECO:0000259" key="9">
    <source>
        <dbReference type="Pfam" id="PF00520"/>
    </source>
</evidence>
<dbReference type="InterPro" id="IPR052420">
    <property type="entry name" value="Espin/Espin-like"/>
</dbReference>
<feature type="transmembrane region" description="Helical" evidence="8">
    <location>
        <begin position="387"/>
        <end position="407"/>
    </location>
</feature>
<dbReference type="Pfam" id="PF12796">
    <property type="entry name" value="Ank_2"/>
    <property type="match status" value="1"/>
</dbReference>
<evidence type="ECO:0000256" key="7">
    <source>
        <dbReference type="SAM" id="MobiDB-lite"/>
    </source>
</evidence>
<dbReference type="InterPro" id="IPR005821">
    <property type="entry name" value="Ion_trans_dom"/>
</dbReference>
<feature type="domain" description="Ion transport" evidence="9">
    <location>
        <begin position="399"/>
        <end position="671"/>
    </location>
</feature>
<keyword evidence="11" id="KW-1185">Reference proteome</keyword>
<evidence type="ECO:0000256" key="5">
    <source>
        <dbReference type="ARBA" id="ARBA00023043"/>
    </source>
</evidence>
<sequence length="864" mass="96954">MPREGERPRKHKHKSNGERRHRDRGENGTTATTTRHQESSETQDSGEQVTAANPYLENSLRREQPTLASSYTGGPSDASSASLSTNNEELSTLQRLCDNASTPESWDLVRDWLRTHSASDAQSAAERRGDYDTAPLHLACRNDPPADVIEMLLMASQDMVRAADSFGWLPLHYACANDASEEVLTLLVAEFPDSTTSVDKRKRTPLHFALGRTERPADRRVVVLLSGTGAALYPDENGMLPLHYACAYGANEESLRVLTDDHIETISATDHRGRTPLHFALGNADRPASPAVVGLLLAQTPAVVNSVDKEGNLPIHLLSTRSQAIGEYATEQRTNCQKCLGLYLGANPKPTAELLMSLQSLPDWLRDLAVVNPVVQRFLNFKIAKPFPTAITIGDFICYILVIVFYQRAVISSIEERFDVEGSSLNSGYLIGLYLCAIYFLLREFIQAVSLATIGLFSTWVWDGTNWFDIFYIVLILYWTVVIQRESLDTHTFRVGTSLTFAVYWLNVLVFLKGVMVGFAVFVAGVVYVMKRLAAFFLALLIILLAFAQIFWTIYRMTDPDGSGDGCSSYRNYQSYTESPPFEVCDLSNENECITPEPESCEPENNHPWCAPWSSIYKTYSMLLGEVDDNDFEGNTLATFFFCMYMFVVVVVLANVLIAIVTDSYGIIKNERAAVVFWSNRLDFVAETDVIGSNVSSGWKRLTGTESDESDDGVSMSFILGEIWKKFIYLYDDSDYHSNGIDVEFILLNLLRLGIACVIIPLWLIVGFGTLGILWPPQVREYLLTSSVSLQSEKGEEETYRLEKCETLRRDIEAFQNEVRKDIDQGKEDVLNLRMLVSDARAEIATEMKDVKRIVMELYENNLQ</sequence>
<feature type="transmembrane region" description="Helical" evidence="8">
    <location>
        <begin position="637"/>
        <end position="662"/>
    </location>
</feature>
<feature type="transmembrane region" description="Helical" evidence="8">
    <location>
        <begin position="753"/>
        <end position="775"/>
    </location>
</feature>
<keyword evidence="6 8" id="KW-0472">Membrane</keyword>
<dbReference type="PANTHER" id="PTHR24153:SF8">
    <property type="entry name" value="FORKED, ISOFORM F"/>
    <property type="match status" value="1"/>
</dbReference>
<evidence type="ECO:0000256" key="8">
    <source>
        <dbReference type="SAM" id="Phobius"/>
    </source>
</evidence>
<dbReference type="AlphaFoldDB" id="A0ABD3N8D8"/>
<evidence type="ECO:0000256" key="4">
    <source>
        <dbReference type="ARBA" id="ARBA00022989"/>
    </source>
</evidence>
<protein>
    <recommendedName>
        <fullName evidence="9">Ion transport domain-containing protein</fullName>
    </recommendedName>
</protein>
<dbReference type="SMART" id="SM00248">
    <property type="entry name" value="ANK"/>
    <property type="match status" value="5"/>
</dbReference>
<organism evidence="10 11">
    <name type="scientific">Cyclotella atomus</name>
    <dbReference type="NCBI Taxonomy" id="382360"/>
    <lineage>
        <taxon>Eukaryota</taxon>
        <taxon>Sar</taxon>
        <taxon>Stramenopiles</taxon>
        <taxon>Ochrophyta</taxon>
        <taxon>Bacillariophyta</taxon>
        <taxon>Coscinodiscophyceae</taxon>
        <taxon>Thalassiosirophycidae</taxon>
        <taxon>Stephanodiscales</taxon>
        <taxon>Stephanodiscaceae</taxon>
        <taxon>Cyclotella</taxon>
    </lineage>
</organism>
<proteinExistence type="predicted"/>
<evidence type="ECO:0000256" key="2">
    <source>
        <dbReference type="ARBA" id="ARBA00022692"/>
    </source>
</evidence>
<feature type="compositionally biased region" description="Polar residues" evidence="7">
    <location>
        <begin position="66"/>
        <end position="87"/>
    </location>
</feature>
<dbReference type="InterPro" id="IPR002110">
    <property type="entry name" value="Ankyrin_rpt"/>
</dbReference>
<evidence type="ECO:0000313" key="11">
    <source>
        <dbReference type="Proteomes" id="UP001530400"/>
    </source>
</evidence>
<comment type="caution">
    <text evidence="10">The sequence shown here is derived from an EMBL/GenBank/DDBJ whole genome shotgun (WGS) entry which is preliminary data.</text>
</comment>
<dbReference type="Proteomes" id="UP001530400">
    <property type="component" value="Unassembled WGS sequence"/>
</dbReference>
<evidence type="ECO:0000256" key="6">
    <source>
        <dbReference type="ARBA" id="ARBA00023136"/>
    </source>
</evidence>
<keyword evidence="3" id="KW-0677">Repeat</keyword>
<feature type="transmembrane region" description="Helical" evidence="8">
    <location>
        <begin position="427"/>
        <end position="446"/>
    </location>
</feature>
<accession>A0ABD3N8D8</accession>
<feature type="transmembrane region" description="Helical" evidence="8">
    <location>
        <begin position="504"/>
        <end position="529"/>
    </location>
</feature>
<evidence type="ECO:0000256" key="3">
    <source>
        <dbReference type="ARBA" id="ARBA00022737"/>
    </source>
</evidence>
<dbReference type="InterPro" id="IPR036770">
    <property type="entry name" value="Ankyrin_rpt-contain_sf"/>
</dbReference>
<comment type="subcellular location">
    <subcellularLocation>
        <location evidence="1">Membrane</location>
        <topology evidence="1">Multi-pass membrane protein</topology>
    </subcellularLocation>
</comment>
<feature type="region of interest" description="Disordered" evidence="7">
    <location>
        <begin position="1"/>
        <end position="87"/>
    </location>
</feature>
<dbReference type="GO" id="GO:0016020">
    <property type="term" value="C:membrane"/>
    <property type="evidence" value="ECO:0007669"/>
    <property type="project" value="UniProtKB-SubCell"/>
</dbReference>
<feature type="compositionally biased region" description="Polar residues" evidence="7">
    <location>
        <begin position="27"/>
        <end position="51"/>
    </location>
</feature>
<keyword evidence="5" id="KW-0040">ANK repeat</keyword>
<dbReference type="Pfam" id="PF00520">
    <property type="entry name" value="Ion_trans"/>
    <property type="match status" value="1"/>
</dbReference>
<feature type="compositionally biased region" description="Basic and acidic residues" evidence="7">
    <location>
        <begin position="15"/>
        <end position="26"/>
    </location>
</feature>
<reference evidence="10 11" key="1">
    <citation type="submission" date="2024-10" db="EMBL/GenBank/DDBJ databases">
        <title>Updated reference genomes for cyclostephanoid diatoms.</title>
        <authorList>
            <person name="Roberts W.R."/>
            <person name="Alverson A.J."/>
        </authorList>
    </citation>
    <scope>NUCLEOTIDE SEQUENCE [LARGE SCALE GENOMIC DNA]</scope>
    <source>
        <strain evidence="10 11">AJA010-31</strain>
    </source>
</reference>
<feature type="transmembrane region" description="Helical" evidence="8">
    <location>
        <begin position="467"/>
        <end position="484"/>
    </location>
</feature>